<feature type="domain" description="CPAF-like PDZ" evidence="4">
    <location>
        <begin position="105"/>
        <end position="225"/>
    </location>
</feature>
<keyword evidence="6" id="KW-1185">Reference proteome</keyword>
<protein>
    <submittedName>
        <fullName evidence="5">Interphotoreceptor retinol-binding</fullName>
    </submittedName>
</protein>
<evidence type="ECO:0000256" key="1">
    <source>
        <dbReference type="SAM" id="MobiDB-lite"/>
    </source>
</evidence>
<dbReference type="HOGENOM" id="CLU_014251_1_0_1"/>
<evidence type="ECO:0000256" key="2">
    <source>
        <dbReference type="SAM" id="SignalP"/>
    </source>
</evidence>
<feature type="chain" id="PRO_5002000825" evidence="2">
    <location>
        <begin position="21"/>
        <end position="799"/>
    </location>
</feature>
<evidence type="ECO:0000259" key="4">
    <source>
        <dbReference type="Pfam" id="PF23658"/>
    </source>
</evidence>
<dbReference type="VEuPathDB" id="FungiDB:PEXP_068810"/>
<dbReference type="Pfam" id="PF23658">
    <property type="entry name" value="PDZ_CPAF_rel"/>
    <property type="match status" value="1"/>
</dbReference>
<feature type="domain" description="Tail specific protease" evidence="3">
    <location>
        <begin position="333"/>
        <end position="468"/>
    </location>
</feature>
<feature type="region of interest" description="Disordered" evidence="1">
    <location>
        <begin position="658"/>
        <end position="693"/>
    </location>
</feature>
<dbReference type="InterPro" id="IPR056186">
    <property type="entry name" value="PDZ_CPAF-rel"/>
</dbReference>
<accession>A0A0A2JFH9</accession>
<proteinExistence type="predicted"/>
<evidence type="ECO:0000313" key="5">
    <source>
        <dbReference type="EMBL" id="KGO53438.1"/>
    </source>
</evidence>
<dbReference type="EMBL" id="JQFZ01000250">
    <property type="protein sequence ID" value="KGO53438.1"/>
    <property type="molecule type" value="Genomic_DNA"/>
</dbReference>
<dbReference type="InterPro" id="IPR029045">
    <property type="entry name" value="ClpP/crotonase-like_dom_sf"/>
</dbReference>
<sequence>MRFVAAIFPLLSWTVPGVLGVPPSTTTSTFTPNPTSTLAYLAHPPPTYQQPAVDLLAGLTELQRRVDQGLFANEYEFEVALNGLVSSAHDGHLNLNGGVLENFIFAAPVDIVSVSLDGLELPKVYVAHDLLLNQSYPNLCTGPNENEPPSCWEPSPIVSINGQDVVDYLTEFAITNSFGNLEPHSDWNMLMRSAALDNQGYLEVFAAASVYPGDTMAITFENQTVTPPLPWISLYYTQLDTGPLETGGDFYNFFVLGWYPDSYDPYNTTDDTTATGTPSSSIVSLPISTPGPSDVPSPEDTAPYPPLVDIAMEPSSEFDGMSLRGYFLNQSSLAVLVIPSFTYYGESAESFSNAVKAFIQRSRRAGLRKVVIDVQQNAGGETLLAIETFKLFFPVDEPFAGSRRRAHPMADALGSTITDYWNNLDLVSDNYTWLSTDEWVVTDRIDAESGDNFTSWQEYFGPASTYHSDNFTKVEQFNLTSDTFDLEALGTVVDGWQTPQAAFAAEDIIILSDGLCSSACALFMEMMHHDAGVRTVVAGGRPSHGPMQSPAGTRGASGYSNDQLDNDIALAKEQDPSLGSRLPDRTLDYYISYASVNLRDQVRQDDTERTPLQFLYQPADCRIFYTPQTWYNFTNLWNYAAEATWQNPALCVLNSTSKFPRPAPPPPPSKQALSPSDGTVDGNHAASDSSVDIDDPFNDILGAVTGIRSPQGIPCTSEIDCKGGAATFYCREAKGCKQGKPQWFRQCLRECSSSMRPGNCNCRVQRKNSNVVDYERLYNIGYCLPRLDACTVKSYHAWP</sequence>
<dbReference type="GeneID" id="27678737"/>
<dbReference type="PANTHER" id="PTHR37049">
    <property type="entry name" value="PEPTIDASE S41 FAMILY PROTEIN"/>
    <property type="match status" value="1"/>
</dbReference>
<keyword evidence="5" id="KW-0675">Receptor</keyword>
<reference evidence="5 6" key="1">
    <citation type="journal article" date="2015" name="Mol. Plant Microbe Interact.">
        <title>Genome, transcriptome, and functional analyses of Penicillium expansum provide new insights into secondary metabolism and pathogenicity.</title>
        <authorList>
            <person name="Ballester A.R."/>
            <person name="Marcet-Houben M."/>
            <person name="Levin E."/>
            <person name="Sela N."/>
            <person name="Selma-Lazaro C."/>
            <person name="Carmona L."/>
            <person name="Wisniewski M."/>
            <person name="Droby S."/>
            <person name="Gonzalez-Candelas L."/>
            <person name="Gabaldon T."/>
        </authorList>
    </citation>
    <scope>NUCLEOTIDE SEQUENCE [LARGE SCALE GENOMIC DNA]</scope>
    <source>
        <strain evidence="5 6">MD-8</strain>
    </source>
</reference>
<dbReference type="GO" id="GO:0006508">
    <property type="term" value="P:proteolysis"/>
    <property type="evidence" value="ECO:0007669"/>
    <property type="project" value="InterPro"/>
</dbReference>
<dbReference type="AlphaFoldDB" id="A0A0A2JFH9"/>
<dbReference type="Pfam" id="PF03572">
    <property type="entry name" value="Peptidase_S41"/>
    <property type="match status" value="1"/>
</dbReference>
<feature type="signal peptide" evidence="2">
    <location>
        <begin position="1"/>
        <end position="20"/>
    </location>
</feature>
<organism evidence="5 6">
    <name type="scientific">Penicillium expansum</name>
    <name type="common">Blue mold rot fungus</name>
    <dbReference type="NCBI Taxonomy" id="27334"/>
    <lineage>
        <taxon>Eukaryota</taxon>
        <taxon>Fungi</taxon>
        <taxon>Dikarya</taxon>
        <taxon>Ascomycota</taxon>
        <taxon>Pezizomycotina</taxon>
        <taxon>Eurotiomycetes</taxon>
        <taxon>Eurotiomycetidae</taxon>
        <taxon>Eurotiales</taxon>
        <taxon>Aspergillaceae</taxon>
        <taxon>Penicillium</taxon>
    </lineage>
</organism>
<evidence type="ECO:0000259" key="3">
    <source>
        <dbReference type="Pfam" id="PF03572"/>
    </source>
</evidence>
<feature type="compositionally biased region" description="Polar residues" evidence="1">
    <location>
        <begin position="282"/>
        <end position="291"/>
    </location>
</feature>
<dbReference type="SUPFAM" id="SSF52096">
    <property type="entry name" value="ClpP/crotonase"/>
    <property type="match status" value="1"/>
</dbReference>
<keyword evidence="2" id="KW-0732">Signal</keyword>
<dbReference type="InterPro" id="IPR052766">
    <property type="entry name" value="S41A_metabolite_peptidase"/>
</dbReference>
<dbReference type="PANTHER" id="PTHR37049:SF5">
    <property type="entry name" value="TAIL SPECIFIC PROTEASE DOMAIN-CONTAINING PROTEIN"/>
    <property type="match status" value="1"/>
</dbReference>
<name>A0A0A2JFH9_PENEN</name>
<dbReference type="STRING" id="27334.A0A0A2JFH9"/>
<feature type="region of interest" description="Disordered" evidence="1">
    <location>
        <begin position="269"/>
        <end position="302"/>
    </location>
</feature>
<dbReference type="Gene3D" id="3.90.226.10">
    <property type="entry name" value="2-enoyl-CoA Hydratase, Chain A, domain 1"/>
    <property type="match status" value="1"/>
</dbReference>
<dbReference type="Proteomes" id="UP000030143">
    <property type="component" value="Unassembled WGS sequence"/>
</dbReference>
<evidence type="ECO:0000313" key="6">
    <source>
        <dbReference type="Proteomes" id="UP000030143"/>
    </source>
</evidence>
<comment type="caution">
    <text evidence="5">The sequence shown here is derived from an EMBL/GenBank/DDBJ whole genome shotgun (WGS) entry which is preliminary data.</text>
</comment>
<gene>
    <name evidence="5" type="ORF">PEX2_060450</name>
</gene>
<dbReference type="InterPro" id="IPR005151">
    <property type="entry name" value="Tail-specific_protease"/>
</dbReference>
<dbReference type="GO" id="GO:0008236">
    <property type="term" value="F:serine-type peptidase activity"/>
    <property type="evidence" value="ECO:0007669"/>
    <property type="project" value="InterPro"/>
</dbReference>
<feature type="compositionally biased region" description="Low complexity" evidence="1">
    <location>
        <begin position="269"/>
        <end position="281"/>
    </location>
</feature>
<dbReference type="RefSeq" id="XP_016596040.1">
    <property type="nucleotide sequence ID" value="XM_016743318.1"/>
</dbReference>
<feature type="region of interest" description="Disordered" evidence="1">
    <location>
        <begin position="538"/>
        <end position="558"/>
    </location>
</feature>